<evidence type="ECO:0000313" key="2">
    <source>
        <dbReference type="EMBL" id="MFD2169292.1"/>
    </source>
</evidence>
<dbReference type="RefSeq" id="WP_386044337.1">
    <property type="nucleotide sequence ID" value="NZ_JBHUIO010000002.1"/>
</dbReference>
<gene>
    <name evidence="2" type="ORF">ACFSOY_04560</name>
</gene>
<dbReference type="EMBL" id="JBHUIO010000002">
    <property type="protein sequence ID" value="MFD2169292.1"/>
    <property type="molecule type" value="Genomic_DNA"/>
</dbReference>
<accession>A0ABW4ZTI4</accession>
<dbReference type="Proteomes" id="UP001597343">
    <property type="component" value="Unassembled WGS sequence"/>
</dbReference>
<protein>
    <submittedName>
        <fullName evidence="2">Uncharacterized protein</fullName>
    </submittedName>
</protein>
<comment type="caution">
    <text evidence="2">The sequence shown here is derived from an EMBL/GenBank/DDBJ whole genome shotgun (WGS) entry which is preliminary data.</text>
</comment>
<sequence length="46" mass="5206">MSDPHEAHNSARAERRLSALDDRRSAEIASSPHRCIERIEIAVYTS</sequence>
<feature type="region of interest" description="Disordered" evidence="1">
    <location>
        <begin position="1"/>
        <end position="24"/>
    </location>
</feature>
<reference evidence="3" key="1">
    <citation type="journal article" date="2019" name="Int. J. Syst. Evol. Microbiol.">
        <title>The Global Catalogue of Microorganisms (GCM) 10K type strain sequencing project: providing services to taxonomists for standard genome sequencing and annotation.</title>
        <authorList>
            <consortium name="The Broad Institute Genomics Platform"/>
            <consortium name="The Broad Institute Genome Sequencing Center for Infectious Disease"/>
            <person name="Wu L."/>
            <person name="Ma J."/>
        </authorList>
    </citation>
    <scope>NUCLEOTIDE SEQUENCE [LARGE SCALE GENOMIC DNA]</scope>
    <source>
        <strain evidence="3">CGMCC 1.13574</strain>
    </source>
</reference>
<organism evidence="2 3">
    <name type="scientific">Tumebacillus lipolyticus</name>
    <dbReference type="NCBI Taxonomy" id="1280370"/>
    <lineage>
        <taxon>Bacteria</taxon>
        <taxon>Bacillati</taxon>
        <taxon>Bacillota</taxon>
        <taxon>Bacilli</taxon>
        <taxon>Bacillales</taxon>
        <taxon>Alicyclobacillaceae</taxon>
        <taxon>Tumebacillus</taxon>
    </lineage>
</organism>
<evidence type="ECO:0000313" key="3">
    <source>
        <dbReference type="Proteomes" id="UP001597343"/>
    </source>
</evidence>
<proteinExistence type="predicted"/>
<keyword evidence="3" id="KW-1185">Reference proteome</keyword>
<name>A0ABW4ZTI4_9BACL</name>
<evidence type="ECO:0000256" key="1">
    <source>
        <dbReference type="SAM" id="MobiDB-lite"/>
    </source>
</evidence>